<feature type="transmembrane region" description="Helical" evidence="1">
    <location>
        <begin position="135"/>
        <end position="153"/>
    </location>
</feature>
<reference evidence="2" key="2">
    <citation type="submission" date="2020-09" db="EMBL/GenBank/DDBJ databases">
        <authorList>
            <person name="Sun Q."/>
            <person name="Zhou Y."/>
        </authorList>
    </citation>
    <scope>NUCLEOTIDE SEQUENCE</scope>
    <source>
        <strain evidence="2">CGMCC 1.12987</strain>
    </source>
</reference>
<sequence>MPEMVTLGPLTLDGLLLSVLISAAAGLLALTAWMRTKHQLREGPWVDLLFNVIVITGVCWKLGFLIGDPSLLWERPLSLLMVRGSELDALIGLTLSVIYLAFALRKRKLPLQAFLGVLPFALLPSLFIWNLLSAFPYQVPYALLNAILYLYLVRSSNEEGSAAVLRLYLLGMGFGGLVVSLFAVYPPGELIRTTLGLTGMQWIFIAHGIIGVFTTTKHTQSEPMKQAEQADEAQEA</sequence>
<protein>
    <submittedName>
        <fullName evidence="2">Uncharacterized protein</fullName>
    </submittedName>
</protein>
<evidence type="ECO:0000256" key="1">
    <source>
        <dbReference type="SAM" id="Phobius"/>
    </source>
</evidence>
<dbReference type="Proteomes" id="UP000644756">
    <property type="component" value="Unassembled WGS sequence"/>
</dbReference>
<proteinExistence type="predicted"/>
<evidence type="ECO:0000313" key="3">
    <source>
        <dbReference type="Proteomes" id="UP000644756"/>
    </source>
</evidence>
<gene>
    <name evidence="2" type="ORF">GCM10010916_46040</name>
</gene>
<feature type="transmembrane region" description="Helical" evidence="1">
    <location>
        <begin position="15"/>
        <end position="33"/>
    </location>
</feature>
<reference evidence="2" key="1">
    <citation type="journal article" date="2014" name="Int. J. Syst. Evol. Microbiol.">
        <title>Complete genome sequence of Corynebacterium casei LMG S-19264T (=DSM 44701T), isolated from a smear-ripened cheese.</title>
        <authorList>
            <consortium name="US DOE Joint Genome Institute (JGI-PGF)"/>
            <person name="Walter F."/>
            <person name="Albersmeier A."/>
            <person name="Kalinowski J."/>
            <person name="Ruckert C."/>
        </authorList>
    </citation>
    <scope>NUCLEOTIDE SEQUENCE</scope>
    <source>
        <strain evidence="2">CGMCC 1.12987</strain>
    </source>
</reference>
<accession>A0A917G5Y4</accession>
<keyword evidence="1" id="KW-0812">Transmembrane</keyword>
<organism evidence="2 3">
    <name type="scientific">Paenibacillus abyssi</name>
    <dbReference type="NCBI Taxonomy" id="1340531"/>
    <lineage>
        <taxon>Bacteria</taxon>
        <taxon>Bacillati</taxon>
        <taxon>Bacillota</taxon>
        <taxon>Bacilli</taxon>
        <taxon>Bacillales</taxon>
        <taxon>Paenibacillaceae</taxon>
        <taxon>Paenibacillus</taxon>
    </lineage>
</organism>
<dbReference type="RefSeq" id="WP_188533431.1">
    <property type="nucleotide sequence ID" value="NZ_BMGR01000020.1"/>
</dbReference>
<dbReference type="EMBL" id="BMGR01000020">
    <property type="protein sequence ID" value="GGG24312.1"/>
    <property type="molecule type" value="Genomic_DNA"/>
</dbReference>
<dbReference type="AlphaFoldDB" id="A0A917G5Y4"/>
<feature type="transmembrane region" description="Helical" evidence="1">
    <location>
        <begin position="87"/>
        <end position="104"/>
    </location>
</feature>
<comment type="caution">
    <text evidence="2">The sequence shown here is derived from an EMBL/GenBank/DDBJ whole genome shotgun (WGS) entry which is preliminary data.</text>
</comment>
<feature type="transmembrane region" description="Helical" evidence="1">
    <location>
        <begin position="45"/>
        <end position="67"/>
    </location>
</feature>
<evidence type="ECO:0000313" key="2">
    <source>
        <dbReference type="EMBL" id="GGG24312.1"/>
    </source>
</evidence>
<feature type="transmembrane region" description="Helical" evidence="1">
    <location>
        <begin position="111"/>
        <end position="129"/>
    </location>
</feature>
<name>A0A917G5Y4_9BACL</name>
<feature type="transmembrane region" description="Helical" evidence="1">
    <location>
        <begin position="197"/>
        <end position="216"/>
    </location>
</feature>
<keyword evidence="1" id="KW-0472">Membrane</keyword>
<feature type="transmembrane region" description="Helical" evidence="1">
    <location>
        <begin position="165"/>
        <end position="185"/>
    </location>
</feature>
<keyword evidence="1" id="KW-1133">Transmembrane helix</keyword>
<keyword evidence="3" id="KW-1185">Reference proteome</keyword>